<evidence type="ECO:0000313" key="2">
    <source>
        <dbReference type="Proteomes" id="UP000077315"/>
    </source>
</evidence>
<proteinExistence type="predicted"/>
<name>A0A167K3F2_PHYB8</name>
<dbReference type="InParanoid" id="A0A167K3F2"/>
<keyword evidence="2" id="KW-1185">Reference proteome</keyword>
<evidence type="ECO:0000313" key="1">
    <source>
        <dbReference type="EMBL" id="OAD67196.1"/>
    </source>
</evidence>
<accession>A0A167K3F2</accession>
<protein>
    <submittedName>
        <fullName evidence="1">Uncharacterized protein</fullName>
    </submittedName>
</protein>
<dbReference type="EMBL" id="KV441025">
    <property type="protein sequence ID" value="OAD67196.1"/>
    <property type="molecule type" value="Genomic_DNA"/>
</dbReference>
<dbReference type="RefSeq" id="XP_018285236.1">
    <property type="nucleotide sequence ID" value="XM_018441778.1"/>
</dbReference>
<dbReference type="VEuPathDB" id="FungiDB:PHYBLDRAFT_67332"/>
<gene>
    <name evidence="1" type="ORF">PHYBLDRAFT_67332</name>
</gene>
<reference evidence="2" key="1">
    <citation type="submission" date="2015-06" db="EMBL/GenBank/DDBJ databases">
        <title>Expansion of signal transduction pathways in fungi by whole-genome duplication.</title>
        <authorList>
            <consortium name="DOE Joint Genome Institute"/>
            <person name="Corrochano L.M."/>
            <person name="Kuo A."/>
            <person name="Marcet-Houben M."/>
            <person name="Polaino S."/>
            <person name="Salamov A."/>
            <person name="Villalobos J.M."/>
            <person name="Alvarez M.I."/>
            <person name="Avalos J."/>
            <person name="Benito E.P."/>
            <person name="Benoit I."/>
            <person name="Burger G."/>
            <person name="Camino L.P."/>
            <person name="Canovas D."/>
            <person name="Cerda-Olmedo E."/>
            <person name="Cheng J.-F."/>
            <person name="Dominguez A."/>
            <person name="Elias M."/>
            <person name="Eslava A.P."/>
            <person name="Glaser F."/>
            <person name="Grimwood J."/>
            <person name="Gutierrez G."/>
            <person name="Heitman J."/>
            <person name="Henrissat B."/>
            <person name="Iturriaga E.A."/>
            <person name="Lang B.F."/>
            <person name="Lavin J.L."/>
            <person name="Lee S."/>
            <person name="Li W."/>
            <person name="Lindquist E."/>
            <person name="Lopez-Garcia S."/>
            <person name="Luque E.M."/>
            <person name="Marcos A.T."/>
            <person name="Martin J."/>
            <person name="McCluskey K."/>
            <person name="Medina H.R."/>
            <person name="Miralles-Duran A."/>
            <person name="Miyazaki A."/>
            <person name="Munoz-Torres E."/>
            <person name="Oguiza J.A."/>
            <person name="Ohm R."/>
            <person name="Olmedo M."/>
            <person name="Orejas M."/>
            <person name="Ortiz-Castellanos L."/>
            <person name="Pisabarro A.G."/>
            <person name="Rodriguez-Romero J."/>
            <person name="Ruiz-Herrera J."/>
            <person name="Ruiz-Vazquez R."/>
            <person name="Sanz C."/>
            <person name="Schackwitz W."/>
            <person name="Schmutz J."/>
            <person name="Shahriari M."/>
            <person name="Shelest E."/>
            <person name="Silva-Franco F."/>
            <person name="Soanes D."/>
            <person name="Syed K."/>
            <person name="Tagua V.G."/>
            <person name="Talbot N.J."/>
            <person name="Thon M."/>
            <person name="De vries R.P."/>
            <person name="Wiebenga A."/>
            <person name="Yadav J.S."/>
            <person name="Braun E.L."/>
            <person name="Baker S."/>
            <person name="Garre V."/>
            <person name="Horwitz B."/>
            <person name="Torres-Martinez S."/>
            <person name="Idnurm A."/>
            <person name="Herrera-Estrella A."/>
            <person name="Gabaldon T."/>
            <person name="Grigoriev I.V."/>
        </authorList>
    </citation>
    <scope>NUCLEOTIDE SEQUENCE [LARGE SCALE GENOMIC DNA]</scope>
    <source>
        <strain evidence="2">NRRL 1555(-)</strain>
    </source>
</reference>
<dbReference type="AlphaFoldDB" id="A0A167K3F2"/>
<dbReference type="Proteomes" id="UP000077315">
    <property type="component" value="Unassembled WGS sequence"/>
</dbReference>
<dbReference type="GeneID" id="29002684"/>
<sequence>MIAAIKRVGKVNVGHTIRPISWEQQKHVLLKSLSFNLLLGGVEKFQEEVDQLSHQLDEELVTDARILAVERLRGLICHVSGIGLITIRAELLEEVIPDEHCDLRVKVVFGLLCCHDFPRDRILLLSNIPKIWILSSSLDERLEQLGYDISPKQIAVEKHAPWIQNLMAMVDELVDDAGEMISRPNVSFPLANEIKAPGRPKHAKRKTALPKDFVRHKHRHLLKDITRRHYRCDEGTLRGEASKKNHFRWHYTMYMRATGQQSKLSLMYIGPGLSFRKHNCTPSVFNFNVIYRAQAQVLLLANELKKKWLLFLGVQNFCVKKQSDKDNLRRIDYISLKKNKIKPSVRNTVSSIKNNLIFSPIGNGQRFGNQCRLNFFSSSFSKSKAFSIFLKL</sequence>
<organism evidence="1 2">
    <name type="scientific">Phycomyces blakesleeanus (strain ATCC 8743b / DSM 1359 / FGSC 10004 / NBRC 33097 / NRRL 1555)</name>
    <dbReference type="NCBI Taxonomy" id="763407"/>
    <lineage>
        <taxon>Eukaryota</taxon>
        <taxon>Fungi</taxon>
        <taxon>Fungi incertae sedis</taxon>
        <taxon>Mucoromycota</taxon>
        <taxon>Mucoromycotina</taxon>
        <taxon>Mucoromycetes</taxon>
        <taxon>Mucorales</taxon>
        <taxon>Phycomycetaceae</taxon>
        <taxon>Phycomyces</taxon>
    </lineage>
</organism>